<feature type="compositionally biased region" description="Basic and acidic residues" evidence="1">
    <location>
        <begin position="11"/>
        <end position="30"/>
    </location>
</feature>
<dbReference type="Proteomes" id="UP000318720">
    <property type="component" value="Unassembled WGS sequence"/>
</dbReference>
<comment type="caution">
    <text evidence="3">The sequence shown here is derived from an EMBL/GenBank/DDBJ whole genome shotgun (WGS) entry which is preliminary data.</text>
</comment>
<feature type="compositionally biased region" description="Basic and acidic residues" evidence="1">
    <location>
        <begin position="273"/>
        <end position="282"/>
    </location>
</feature>
<evidence type="ECO:0000313" key="4">
    <source>
        <dbReference type="Proteomes" id="UP000318720"/>
    </source>
</evidence>
<proteinExistence type="predicted"/>
<organism evidence="3 4">
    <name type="scientific">Streptomyces ipomoeae</name>
    <dbReference type="NCBI Taxonomy" id="103232"/>
    <lineage>
        <taxon>Bacteria</taxon>
        <taxon>Bacillati</taxon>
        <taxon>Actinomycetota</taxon>
        <taxon>Actinomycetes</taxon>
        <taxon>Kitasatosporales</taxon>
        <taxon>Streptomycetaceae</taxon>
        <taxon>Streptomyces</taxon>
    </lineage>
</organism>
<feature type="region of interest" description="Disordered" evidence="1">
    <location>
        <begin position="268"/>
        <end position="303"/>
    </location>
</feature>
<dbReference type="SUPFAM" id="SSF55486">
    <property type="entry name" value="Metalloproteases ('zincins'), catalytic domain"/>
    <property type="match status" value="1"/>
</dbReference>
<feature type="compositionally biased region" description="Low complexity" evidence="1">
    <location>
        <begin position="200"/>
        <end position="220"/>
    </location>
</feature>
<gene>
    <name evidence="3" type="ORF">Sipo8835_14600</name>
</gene>
<feature type="compositionally biased region" description="Basic and acidic residues" evidence="1">
    <location>
        <begin position="358"/>
        <end position="373"/>
    </location>
</feature>
<feature type="compositionally biased region" description="Gly residues" evidence="1">
    <location>
        <begin position="52"/>
        <end position="62"/>
    </location>
</feature>
<feature type="compositionally biased region" description="Basic residues" evidence="1">
    <location>
        <begin position="1"/>
        <end position="10"/>
    </location>
</feature>
<feature type="compositionally biased region" description="Basic and acidic residues" evidence="1">
    <location>
        <begin position="172"/>
        <end position="182"/>
    </location>
</feature>
<protein>
    <submittedName>
        <fullName evidence="3">DUF3152 domain-containing protein</fullName>
    </submittedName>
</protein>
<dbReference type="InterPro" id="IPR022603">
    <property type="entry name" value="DUF3152"/>
</dbReference>
<dbReference type="EMBL" id="SPAZ01000126">
    <property type="protein sequence ID" value="TQE34721.1"/>
    <property type="molecule type" value="Genomic_DNA"/>
</dbReference>
<dbReference type="AlphaFoldDB" id="A0AAE8W5Y0"/>
<dbReference type="Gene3D" id="3.40.390.10">
    <property type="entry name" value="Collagenase (Catalytic Domain)"/>
    <property type="match status" value="1"/>
</dbReference>
<evidence type="ECO:0000259" key="2">
    <source>
        <dbReference type="Pfam" id="PF11350"/>
    </source>
</evidence>
<feature type="domain" description="DUF3152" evidence="2">
    <location>
        <begin position="402"/>
        <end position="582"/>
    </location>
</feature>
<feature type="region of interest" description="Disordered" evidence="1">
    <location>
        <begin position="1"/>
        <end position="251"/>
    </location>
</feature>
<reference evidence="3 4" key="1">
    <citation type="submission" date="2019-03" db="EMBL/GenBank/DDBJ databases">
        <title>Comparative genomic analyses of the sweetpotato soil rot pathogen, Streptomyces ipomoeae.</title>
        <authorList>
            <person name="Ruschel Soares N."/>
            <person name="Badger J.H."/>
            <person name="Huguet-Tapia J.C."/>
            <person name="Clark C.A."/>
            <person name="Pettis G.S."/>
        </authorList>
    </citation>
    <scope>NUCLEOTIDE SEQUENCE [LARGE SCALE GENOMIC DNA]</scope>
    <source>
        <strain evidence="3 4">88-35</strain>
    </source>
</reference>
<feature type="region of interest" description="Disordered" evidence="1">
    <location>
        <begin position="353"/>
        <end position="389"/>
    </location>
</feature>
<evidence type="ECO:0000256" key="1">
    <source>
        <dbReference type="SAM" id="MobiDB-lite"/>
    </source>
</evidence>
<feature type="compositionally biased region" description="Gly residues" evidence="1">
    <location>
        <begin position="183"/>
        <end position="199"/>
    </location>
</feature>
<accession>A0AAE8W5Y0</accession>
<dbReference type="Pfam" id="PF11350">
    <property type="entry name" value="DUF3152"/>
    <property type="match status" value="1"/>
</dbReference>
<sequence length="584" mass="59963">MGRHSRKGRAPKGDTSEKPVAEKPVAEKPVVRATTAGPGNGRSAAPRPPGGPGATAGTGGPAPWGTAGPPTPRGGGSAPWGGAAAAAQRGGGSAPRGDTGPPSAPGTPCFADGTPAHGFPRLSDGTPAHGVPRFADGSSTGGAPRFAGGGTPAHGFPRLPDGTPARGFPESRGGHPEQRERGGGWGQLGGEGRSAGGAPGVVRGAPARAPYGAPGASPYGTPGGPGGRPGPRAPIPRPRQEADPSGGPRQAYLDAFDEVDDVIVPGRTHRVGRGADGDERAEAALQEKPLTGAPFEDADAEGFDPEDFEAKEKAKGGKGRAYTGIAAAAVTTVLAVIVGGQLTLGKDDTATRAQAVDAGDRDVRGASRSDDRPTPSSAPSAGATPLSYDEKMDKKYELAADLEGNGKFETVRGFDKAPGTGRKYRYRVDVEEGLGLDAELFAEAVQKTLNDDRSWAHNGGRTFERISSGKPDFVITLASPGTTATWCAKSGLDTTVDNVSCDSAATERVMINAYRWAQGSKTYGDQIHAYRQMLINHEVGHRLGYSHVTCDKDGELAPVMQQQSKFLSRNGITCKANPWAFPNA</sequence>
<dbReference type="GO" id="GO:0008237">
    <property type="term" value="F:metallopeptidase activity"/>
    <property type="evidence" value="ECO:0007669"/>
    <property type="project" value="InterPro"/>
</dbReference>
<dbReference type="InterPro" id="IPR024079">
    <property type="entry name" value="MetalloPept_cat_dom_sf"/>
</dbReference>
<name>A0AAE8W5Y0_9ACTN</name>
<evidence type="ECO:0000313" key="3">
    <source>
        <dbReference type="EMBL" id="TQE34721.1"/>
    </source>
</evidence>